<dbReference type="InterPro" id="IPR010796">
    <property type="entry name" value="C2_B9-type_dom"/>
</dbReference>
<keyword evidence="5" id="KW-0966">Cell projection</keyword>
<keyword evidence="3" id="KW-0970">Cilium biogenesis/degradation</keyword>
<gene>
    <name evidence="7" type="primary">Contig5571.g5964</name>
    <name evidence="7" type="ORF">STYLEM_17870</name>
</gene>
<organism evidence="7 8">
    <name type="scientific">Stylonychia lemnae</name>
    <name type="common">Ciliate</name>
    <dbReference type="NCBI Taxonomy" id="5949"/>
    <lineage>
        <taxon>Eukaryota</taxon>
        <taxon>Sar</taxon>
        <taxon>Alveolata</taxon>
        <taxon>Ciliophora</taxon>
        <taxon>Intramacronucleata</taxon>
        <taxon>Spirotrichea</taxon>
        <taxon>Stichotrichia</taxon>
        <taxon>Sporadotrichida</taxon>
        <taxon>Oxytrichidae</taxon>
        <taxon>Stylonychinae</taxon>
        <taxon>Stylonychia</taxon>
    </lineage>
</organism>
<dbReference type="InParanoid" id="A0A078B3A5"/>
<sequence length="184" mass="21195">MADYKPEIYFIGQIVGGSDFPTDLDGLFVEASLKYGENWKLIEKTSTIQTHTSYPDDEGFFVFAHPFDFYFICESVQGWPKLNIKVWRLDQYGKLDNIAYGIINLPNETGSFDLECPTWRPMSGWREESYNYYLGGPPKLVNSDPIVRDLNKRRFLTSMSSGSIHIHCEVLMKGYRDSFISGDQ</sequence>
<dbReference type="PANTHER" id="PTHR12968">
    <property type="entry name" value="B9 DOMAIN-CONTAINING"/>
    <property type="match status" value="1"/>
</dbReference>
<dbReference type="OMA" id="FELECPT"/>
<dbReference type="PROSITE" id="PS51381">
    <property type="entry name" value="C2_B9"/>
    <property type="match status" value="1"/>
</dbReference>
<dbReference type="OrthoDB" id="184109at2759"/>
<evidence type="ECO:0000256" key="3">
    <source>
        <dbReference type="ARBA" id="ARBA00022794"/>
    </source>
</evidence>
<evidence type="ECO:0000256" key="1">
    <source>
        <dbReference type="ARBA" id="ARBA00004120"/>
    </source>
</evidence>
<dbReference type="AlphaFoldDB" id="A0A078B3A5"/>
<keyword evidence="2" id="KW-0963">Cytoplasm</keyword>
<comment type="subcellular location">
    <subcellularLocation>
        <location evidence="1">Cytoplasm</location>
        <location evidence="1">Cytoskeleton</location>
        <location evidence="1">Cilium basal body</location>
    </subcellularLocation>
</comment>
<evidence type="ECO:0000313" key="8">
    <source>
        <dbReference type="Proteomes" id="UP000039865"/>
    </source>
</evidence>
<evidence type="ECO:0000256" key="2">
    <source>
        <dbReference type="ARBA" id="ARBA00022490"/>
    </source>
</evidence>
<dbReference type="Proteomes" id="UP000039865">
    <property type="component" value="Unassembled WGS sequence"/>
</dbReference>
<name>A0A078B3A5_STYLE</name>
<evidence type="ECO:0000313" key="7">
    <source>
        <dbReference type="EMBL" id="CDW88746.1"/>
    </source>
</evidence>
<dbReference type="Pfam" id="PF07162">
    <property type="entry name" value="B9-C2"/>
    <property type="match status" value="1"/>
</dbReference>
<dbReference type="EMBL" id="CCKQ01016866">
    <property type="protein sequence ID" value="CDW88746.1"/>
    <property type="molecule type" value="Genomic_DNA"/>
</dbReference>
<evidence type="ECO:0000256" key="4">
    <source>
        <dbReference type="ARBA" id="ARBA00023212"/>
    </source>
</evidence>
<dbReference type="PANTHER" id="PTHR12968:SF2">
    <property type="entry name" value="B9 DOMAIN-CONTAINING PROTEIN 2"/>
    <property type="match status" value="1"/>
</dbReference>
<reference evidence="7 8" key="1">
    <citation type="submission" date="2014-06" db="EMBL/GenBank/DDBJ databases">
        <authorList>
            <person name="Swart Estienne"/>
        </authorList>
    </citation>
    <scope>NUCLEOTIDE SEQUENCE [LARGE SCALE GENOMIC DNA]</scope>
    <source>
        <strain evidence="7 8">130c</strain>
    </source>
</reference>
<evidence type="ECO:0000256" key="6">
    <source>
        <dbReference type="ARBA" id="ARBA00039272"/>
    </source>
</evidence>
<accession>A0A078B3A5</accession>
<keyword evidence="8" id="KW-1185">Reference proteome</keyword>
<protein>
    <recommendedName>
        <fullName evidence="6">B9 domain-containing protein 2</fullName>
    </recommendedName>
</protein>
<dbReference type="GO" id="GO:0060271">
    <property type="term" value="P:cilium assembly"/>
    <property type="evidence" value="ECO:0007669"/>
    <property type="project" value="TreeGrafter"/>
</dbReference>
<proteinExistence type="predicted"/>
<dbReference type="GO" id="GO:0036038">
    <property type="term" value="C:MKS complex"/>
    <property type="evidence" value="ECO:0007669"/>
    <property type="project" value="TreeGrafter"/>
</dbReference>
<keyword evidence="4" id="KW-0206">Cytoskeleton</keyword>
<evidence type="ECO:0000256" key="5">
    <source>
        <dbReference type="ARBA" id="ARBA00023273"/>
    </source>
</evidence>